<dbReference type="RefSeq" id="WP_200115158.1">
    <property type="nucleotide sequence ID" value="NZ_JAEHOH010000010.1"/>
</dbReference>
<comment type="caution">
    <text evidence="6">The sequence shown here is derived from an EMBL/GenBank/DDBJ whole genome shotgun (WGS) entry which is preliminary data.</text>
</comment>
<keyword evidence="3" id="KW-0808">Transferase</keyword>
<evidence type="ECO:0000256" key="2">
    <source>
        <dbReference type="ARBA" id="ARBA00022603"/>
    </source>
</evidence>
<evidence type="ECO:0000313" key="7">
    <source>
        <dbReference type="Proteomes" id="UP000608530"/>
    </source>
</evidence>
<feature type="domain" description="DNA methylase N-4/N-6" evidence="5">
    <location>
        <begin position="116"/>
        <end position="463"/>
    </location>
</feature>
<evidence type="ECO:0000256" key="4">
    <source>
        <dbReference type="ARBA" id="ARBA00022691"/>
    </source>
</evidence>
<dbReference type="PIRSF" id="PIRSF015855">
    <property type="entry name" value="TypeIII_Mtase_mKpnI"/>
    <property type="match status" value="1"/>
</dbReference>
<keyword evidence="2" id="KW-0489">Methyltransferase</keyword>
<name>A0A934UV24_9MICO</name>
<dbReference type="Proteomes" id="UP000608530">
    <property type="component" value="Unassembled WGS sequence"/>
</dbReference>
<dbReference type="PROSITE" id="PS00092">
    <property type="entry name" value="N6_MTASE"/>
    <property type="match status" value="1"/>
</dbReference>
<comment type="similarity">
    <text evidence="1">Belongs to the N(4)/N(6)-methyltransferase family.</text>
</comment>
<keyword evidence="7" id="KW-1185">Reference proteome</keyword>
<dbReference type="EMBL" id="JAEHOH010000010">
    <property type="protein sequence ID" value="MBK0419016.1"/>
    <property type="molecule type" value="Genomic_DNA"/>
</dbReference>
<dbReference type="SUPFAM" id="SSF53335">
    <property type="entry name" value="S-adenosyl-L-methionine-dependent methyltransferases"/>
    <property type="match status" value="1"/>
</dbReference>
<dbReference type="InterPro" id="IPR029063">
    <property type="entry name" value="SAM-dependent_MTases_sf"/>
</dbReference>
<dbReference type="Gene3D" id="3.40.50.150">
    <property type="entry name" value="Vaccinia Virus protein VP39"/>
    <property type="match status" value="1"/>
</dbReference>
<dbReference type="GO" id="GO:0008170">
    <property type="term" value="F:N-methyltransferase activity"/>
    <property type="evidence" value="ECO:0007669"/>
    <property type="project" value="InterPro"/>
</dbReference>
<dbReference type="GO" id="GO:0032259">
    <property type="term" value="P:methylation"/>
    <property type="evidence" value="ECO:0007669"/>
    <property type="project" value="UniProtKB-KW"/>
</dbReference>
<evidence type="ECO:0000256" key="1">
    <source>
        <dbReference type="ARBA" id="ARBA00006594"/>
    </source>
</evidence>
<dbReference type="InterPro" id="IPR002295">
    <property type="entry name" value="N4/N6-MTase_EcoPI_Mod-like"/>
</dbReference>
<dbReference type="InterPro" id="IPR002052">
    <property type="entry name" value="DNA_methylase_N6_adenine_CS"/>
</dbReference>
<dbReference type="Pfam" id="PF01555">
    <property type="entry name" value="N6_N4_Mtase"/>
    <property type="match status" value="1"/>
</dbReference>
<protein>
    <submittedName>
        <fullName evidence="6">Site-specific DNA-methyltransferase</fullName>
    </submittedName>
</protein>
<evidence type="ECO:0000259" key="5">
    <source>
        <dbReference type="Pfam" id="PF01555"/>
    </source>
</evidence>
<dbReference type="InterPro" id="IPR002941">
    <property type="entry name" value="DNA_methylase_N4/N6"/>
</dbReference>
<gene>
    <name evidence="6" type="ORF">JD276_08205</name>
</gene>
<reference evidence="6" key="1">
    <citation type="submission" date="2020-12" db="EMBL/GenBank/DDBJ databases">
        <title>Leucobacter sp. CAS1, isolated from Chromium sludge.</title>
        <authorList>
            <person name="Xu Z."/>
        </authorList>
    </citation>
    <scope>NUCLEOTIDE SEQUENCE</scope>
    <source>
        <strain evidence="6">CSA1</strain>
    </source>
</reference>
<proteinExistence type="inferred from homology"/>
<evidence type="ECO:0000313" key="6">
    <source>
        <dbReference type="EMBL" id="MBK0419016.1"/>
    </source>
</evidence>
<evidence type="ECO:0000256" key="3">
    <source>
        <dbReference type="ARBA" id="ARBA00022679"/>
    </source>
</evidence>
<dbReference type="AlphaFoldDB" id="A0A934UV24"/>
<keyword evidence="4" id="KW-0949">S-adenosyl-L-methionine</keyword>
<organism evidence="6 7">
    <name type="scientific">Leucobacter chromiisoli</name>
    <dbReference type="NCBI Taxonomy" id="2796471"/>
    <lineage>
        <taxon>Bacteria</taxon>
        <taxon>Bacillati</taxon>
        <taxon>Actinomycetota</taxon>
        <taxon>Actinomycetes</taxon>
        <taxon>Micrococcales</taxon>
        <taxon>Microbacteriaceae</taxon>
        <taxon>Leucobacter</taxon>
    </lineage>
</organism>
<accession>A0A934UV24</accession>
<dbReference type="PRINTS" id="PR00506">
    <property type="entry name" value="D21N6MTFRASE"/>
</dbReference>
<sequence>MTSPDLTQANIDKIATLFPSVVTENFDADGNPVQAVDFDLLRQELSDHIVEGPQERYRLDWPGKRAAAFTANAPIAKTLRPVREESVDFDTTKNLFIEGDNLDALKLLQESYLGKVKLIYIDPPYNTGNDFVYNDDFAESVEEYLVRSGQVGDSGARLTANTESNGRFHSDWLSMMYPRLKLARNLLAADGVLVMSIDDNESANLRKLAEEVFGPRSFIAQLAIQVNPRGRHLDRFIAKTHESLLVFVRDPLSDAITGVEKDGRMADEYNRVDESGPYRLLGLRNRNQAFNPSTRPNLYYPLFISPSSGRVSAVGSDEFSVQVMPDAPDGTQTCWTWSREKVAAEEALLLAERSGDDWRVFRKDYLHGTDGEVAKTLAKSVWLDPEFSNDYGRKSVKKLFGSAVMDFPKSPEFMKRIIDIACGTNGTVLDFFAGSSSMAHAVLDANLGDGGTRRFIMIQLDEQTDEKSEAASAGFATIAALSKERIRRAGVTLKSEAGMLEGTVDVGFRALRVDTTNLADTATAADDLVQTALIDAVSSVKPDRTGEDLLFQVLLDWGLELTMPIKKETIDGFEVYDVEEGALILCTRPREARDSSLSRAAAAIAERQPLRVVFLDEDFADDAERINVGQVFSERSPHTEVKTI</sequence>
<dbReference type="GO" id="GO:0003677">
    <property type="term" value="F:DNA binding"/>
    <property type="evidence" value="ECO:0007669"/>
    <property type="project" value="InterPro"/>
</dbReference>